<keyword evidence="3" id="KW-1185">Reference proteome</keyword>
<dbReference type="AlphaFoldDB" id="A0ABD1RHV6"/>
<sequence length="176" mass="19319">MLLNLSATAASPIAIGATGRRSVINRYYGPANYVSPQEKVSKAKPPHLCQRLLDQAGCKSRDVHEWQGPEGENQQANLEDKPPQYFSENLPHTKIEPADAIQVQRTEVNRAESIKASPTPAACTTTSATNRDCRALISFSNRDYRLTSPNFPIAVGLVESEIRDCRALISQIEASI</sequence>
<organism evidence="2 3">
    <name type="scientific">Forsythia ovata</name>
    <dbReference type="NCBI Taxonomy" id="205694"/>
    <lineage>
        <taxon>Eukaryota</taxon>
        <taxon>Viridiplantae</taxon>
        <taxon>Streptophyta</taxon>
        <taxon>Embryophyta</taxon>
        <taxon>Tracheophyta</taxon>
        <taxon>Spermatophyta</taxon>
        <taxon>Magnoliopsida</taxon>
        <taxon>eudicotyledons</taxon>
        <taxon>Gunneridae</taxon>
        <taxon>Pentapetalae</taxon>
        <taxon>asterids</taxon>
        <taxon>lamiids</taxon>
        <taxon>Lamiales</taxon>
        <taxon>Oleaceae</taxon>
        <taxon>Forsythieae</taxon>
        <taxon>Forsythia</taxon>
    </lineage>
</organism>
<comment type="caution">
    <text evidence="2">The sequence shown here is derived from an EMBL/GenBank/DDBJ whole genome shotgun (WGS) entry which is preliminary data.</text>
</comment>
<feature type="region of interest" description="Disordered" evidence="1">
    <location>
        <begin position="60"/>
        <end position="83"/>
    </location>
</feature>
<reference evidence="3" key="1">
    <citation type="submission" date="2024-07" db="EMBL/GenBank/DDBJ databases">
        <title>Two chromosome-level genome assemblies of Korean endemic species Abeliophyllum distichum and Forsythia ovata (Oleaceae).</title>
        <authorList>
            <person name="Jang H."/>
        </authorList>
    </citation>
    <scope>NUCLEOTIDE SEQUENCE [LARGE SCALE GENOMIC DNA]</scope>
</reference>
<evidence type="ECO:0000256" key="1">
    <source>
        <dbReference type="SAM" id="MobiDB-lite"/>
    </source>
</evidence>
<evidence type="ECO:0000313" key="2">
    <source>
        <dbReference type="EMBL" id="KAL2487985.1"/>
    </source>
</evidence>
<dbReference type="EMBL" id="JBFOLJ010000012">
    <property type="protein sequence ID" value="KAL2487985.1"/>
    <property type="molecule type" value="Genomic_DNA"/>
</dbReference>
<protein>
    <submittedName>
        <fullName evidence="2">Uncharacterized protein</fullName>
    </submittedName>
</protein>
<proteinExistence type="predicted"/>
<gene>
    <name evidence="2" type="ORF">Fot_41277</name>
</gene>
<name>A0ABD1RHV6_9LAMI</name>
<dbReference type="Proteomes" id="UP001604277">
    <property type="component" value="Unassembled WGS sequence"/>
</dbReference>
<accession>A0ABD1RHV6</accession>
<evidence type="ECO:0000313" key="3">
    <source>
        <dbReference type="Proteomes" id="UP001604277"/>
    </source>
</evidence>